<dbReference type="NCBIfam" id="NF042420">
    <property type="entry name" value="Hsp18_Clos"/>
    <property type="match status" value="1"/>
</dbReference>
<dbReference type="RefSeq" id="WP_133628626.1">
    <property type="nucleotide sequence ID" value="NZ_SOAZ01000017.1"/>
</dbReference>
<feature type="domain" description="SHSP" evidence="3">
    <location>
        <begin position="34"/>
        <end position="146"/>
    </location>
</feature>
<comment type="caution">
    <text evidence="4">The sequence shown here is derived from an EMBL/GenBank/DDBJ whole genome shotgun (WGS) entry which is preliminary data.</text>
</comment>
<gene>
    <name evidence="4" type="ORF">EDD71_11731</name>
</gene>
<evidence type="ECO:0000313" key="4">
    <source>
        <dbReference type="EMBL" id="TDT51895.1"/>
    </source>
</evidence>
<dbReference type="PROSITE" id="PS01031">
    <property type="entry name" value="SHSP"/>
    <property type="match status" value="1"/>
</dbReference>
<evidence type="ECO:0000256" key="2">
    <source>
        <dbReference type="RuleBase" id="RU003616"/>
    </source>
</evidence>
<dbReference type="EMBL" id="SOAZ01000017">
    <property type="protein sequence ID" value="TDT51895.1"/>
    <property type="molecule type" value="Genomic_DNA"/>
</dbReference>
<comment type="similarity">
    <text evidence="1 2">Belongs to the small heat shock protein (HSP20) family.</text>
</comment>
<evidence type="ECO:0000256" key="1">
    <source>
        <dbReference type="PROSITE-ProRule" id="PRU00285"/>
    </source>
</evidence>
<keyword evidence="4" id="KW-0346">Stress response</keyword>
<protein>
    <submittedName>
        <fullName evidence="4">Heat shock protein Hsp20</fullName>
    </submittedName>
</protein>
<name>A0A4R7KD65_9CLOT</name>
<accession>A0A4R7KD65</accession>
<organism evidence="4 5">
    <name type="scientific">Fonticella tunisiensis</name>
    <dbReference type="NCBI Taxonomy" id="1096341"/>
    <lineage>
        <taxon>Bacteria</taxon>
        <taxon>Bacillati</taxon>
        <taxon>Bacillota</taxon>
        <taxon>Clostridia</taxon>
        <taxon>Eubacteriales</taxon>
        <taxon>Clostridiaceae</taxon>
        <taxon>Fonticella</taxon>
    </lineage>
</organism>
<evidence type="ECO:0000259" key="3">
    <source>
        <dbReference type="PROSITE" id="PS01031"/>
    </source>
</evidence>
<proteinExistence type="inferred from homology"/>
<dbReference type="Gene3D" id="2.60.40.790">
    <property type="match status" value="1"/>
</dbReference>
<dbReference type="Pfam" id="PF00011">
    <property type="entry name" value="HSP20"/>
    <property type="match status" value="1"/>
</dbReference>
<evidence type="ECO:0000313" key="5">
    <source>
        <dbReference type="Proteomes" id="UP000295325"/>
    </source>
</evidence>
<dbReference type="InterPro" id="IPR053570">
    <property type="entry name" value="sHSP/HSP20"/>
</dbReference>
<dbReference type="InterPro" id="IPR031107">
    <property type="entry name" value="Small_HSP"/>
</dbReference>
<dbReference type="InterPro" id="IPR002068">
    <property type="entry name" value="A-crystallin/Hsp20_dom"/>
</dbReference>
<dbReference type="AlphaFoldDB" id="A0A4R7KD65"/>
<keyword evidence="5" id="KW-1185">Reference proteome</keyword>
<dbReference type="PANTHER" id="PTHR11527">
    <property type="entry name" value="HEAT-SHOCK PROTEIN 20 FAMILY MEMBER"/>
    <property type="match status" value="1"/>
</dbReference>
<reference evidence="4 5" key="1">
    <citation type="submission" date="2019-03" db="EMBL/GenBank/DDBJ databases">
        <title>Genomic Encyclopedia of Type Strains, Phase IV (KMG-IV): sequencing the most valuable type-strain genomes for metagenomic binning, comparative biology and taxonomic classification.</title>
        <authorList>
            <person name="Goeker M."/>
        </authorList>
    </citation>
    <scope>NUCLEOTIDE SEQUENCE [LARGE SCALE GENOMIC DNA]</scope>
    <source>
        <strain evidence="4 5">DSM 24455</strain>
    </source>
</reference>
<dbReference type="OrthoDB" id="9811615at2"/>
<dbReference type="InterPro" id="IPR008978">
    <property type="entry name" value="HSP20-like_chaperone"/>
</dbReference>
<dbReference type="Proteomes" id="UP000295325">
    <property type="component" value="Unassembled WGS sequence"/>
</dbReference>
<dbReference type="CDD" id="cd06471">
    <property type="entry name" value="ACD_LpsHSP_like"/>
    <property type="match status" value="1"/>
</dbReference>
<dbReference type="SUPFAM" id="SSF49764">
    <property type="entry name" value="HSP20-like chaperones"/>
    <property type="match status" value="1"/>
</dbReference>
<sequence>MFGMVPYGRNRGIPRRGNYFDDFFGNFFTEGLLPSFDFMNNNFRVDLRETDDAYMVEADLPGVSKDSIDIDYENNYLTISAKRKDIVEDKRDDYVRRERYFGELRRSFYMENVDESKITASFENGVLKVTLPKMNKGKGKRKIEIQ</sequence>